<dbReference type="InterPro" id="IPR001736">
    <property type="entry name" value="PLipase_D/transphosphatidylase"/>
</dbReference>
<keyword evidence="3" id="KW-1185">Reference proteome</keyword>
<organism evidence="2 3">
    <name type="scientific">Terrimonas ginsenosidimutans</name>
    <dbReference type="NCBI Taxonomy" id="2908004"/>
    <lineage>
        <taxon>Bacteria</taxon>
        <taxon>Pseudomonadati</taxon>
        <taxon>Bacteroidota</taxon>
        <taxon>Chitinophagia</taxon>
        <taxon>Chitinophagales</taxon>
        <taxon>Chitinophagaceae</taxon>
        <taxon>Terrimonas</taxon>
    </lineage>
</organism>
<dbReference type="Gene3D" id="3.30.870.10">
    <property type="entry name" value="Endonuclease Chain A"/>
    <property type="match status" value="2"/>
</dbReference>
<name>A0ABS9KTV9_9BACT</name>
<evidence type="ECO:0000313" key="2">
    <source>
        <dbReference type="EMBL" id="MCG2615779.1"/>
    </source>
</evidence>
<dbReference type="InterPro" id="IPR025202">
    <property type="entry name" value="PLD-like_dom"/>
</dbReference>
<dbReference type="RefSeq" id="WP_237873923.1">
    <property type="nucleotide sequence ID" value="NZ_JAKLTR010000010.1"/>
</dbReference>
<dbReference type="PANTHER" id="PTHR21248">
    <property type="entry name" value="CARDIOLIPIN SYNTHASE"/>
    <property type="match status" value="1"/>
</dbReference>
<feature type="domain" description="PLD phosphodiesterase" evidence="1">
    <location>
        <begin position="106"/>
        <end position="133"/>
    </location>
</feature>
<dbReference type="SUPFAM" id="SSF56024">
    <property type="entry name" value="Phospholipase D/nuclease"/>
    <property type="match status" value="2"/>
</dbReference>
<dbReference type="PANTHER" id="PTHR21248:SF22">
    <property type="entry name" value="PHOSPHOLIPASE D"/>
    <property type="match status" value="1"/>
</dbReference>
<dbReference type="SMART" id="SM00155">
    <property type="entry name" value="PLDc"/>
    <property type="match status" value="2"/>
</dbReference>
<comment type="caution">
    <text evidence="2">The sequence shown here is derived from an EMBL/GenBank/DDBJ whole genome shotgun (WGS) entry which is preliminary data.</text>
</comment>
<protein>
    <submittedName>
        <fullName evidence="2">Phospholipase D-like domain-containing protein</fullName>
    </submittedName>
</protein>
<accession>A0ABS9KTV9</accession>
<dbReference type="Proteomes" id="UP001165367">
    <property type="component" value="Unassembled WGS sequence"/>
</dbReference>
<feature type="domain" description="PLD phosphodiesterase" evidence="1">
    <location>
        <begin position="283"/>
        <end position="310"/>
    </location>
</feature>
<reference evidence="2" key="1">
    <citation type="submission" date="2022-01" db="EMBL/GenBank/DDBJ databases">
        <authorList>
            <person name="Jo J.-H."/>
            <person name="Im W.-T."/>
        </authorList>
    </citation>
    <scope>NUCLEOTIDE SEQUENCE</scope>
    <source>
        <strain evidence="2">NA20</strain>
    </source>
</reference>
<sequence>MSTRYTPNNNIKLVHSGSDFFDTVCRMVDSARHTIHLQTYILGDDTTGTRIVNCLIAAAKRNVQVYVLADGYASQDLSEKTQLEMKDAGINFRFFEPLIQSRHLYFGRRLHHKIIVTDARFSLVGGLNIADRYNDLPDTPAWLDVALFTDGSVSAELHKICEELWAKKRRSRKRKPDKHSYTETDTQHHISVRVRRNDWVKRKQEITRTYTEVFRSAQHSITIVCAYFLPGTKFRQLLKKAAARGVKIRVVMASISDVPVSKYAERYLYRWMLRHHFELYEYQPTVLHAKMAIADDEFLTIGSYNINNISRYASIELNLDVKDNHFVNSVSKEIEQIITEKCIAVTSSTYKTKLFSVKQFFQWSAFQMVRMMMTVSTFYFRQRE</sequence>
<dbReference type="EMBL" id="JAKLTR010000010">
    <property type="protein sequence ID" value="MCG2615779.1"/>
    <property type="molecule type" value="Genomic_DNA"/>
</dbReference>
<dbReference type="CDD" id="cd09110">
    <property type="entry name" value="PLDc_CLS_1"/>
    <property type="match status" value="1"/>
</dbReference>
<dbReference type="PROSITE" id="PS50035">
    <property type="entry name" value="PLD"/>
    <property type="match status" value="2"/>
</dbReference>
<dbReference type="PIRSF" id="PIRSF000850">
    <property type="entry name" value="Phospholipase_D_PSS"/>
    <property type="match status" value="1"/>
</dbReference>
<evidence type="ECO:0000259" key="1">
    <source>
        <dbReference type="PROSITE" id="PS50035"/>
    </source>
</evidence>
<gene>
    <name evidence="2" type="ORF">LZZ85_15875</name>
</gene>
<dbReference type="Pfam" id="PF13091">
    <property type="entry name" value="PLDc_2"/>
    <property type="match status" value="2"/>
</dbReference>
<evidence type="ECO:0000313" key="3">
    <source>
        <dbReference type="Proteomes" id="UP001165367"/>
    </source>
</evidence>
<proteinExistence type="predicted"/>